<dbReference type="AlphaFoldDB" id="A0A0U3Q967"/>
<gene>
    <name evidence="1" type="ORF">AU252_06140</name>
</gene>
<evidence type="ECO:0000313" key="2">
    <source>
        <dbReference type="Proteomes" id="UP000065151"/>
    </source>
</evidence>
<reference evidence="1 2" key="1">
    <citation type="submission" date="2015-12" db="EMBL/GenBank/DDBJ databases">
        <authorList>
            <person name="Shamseldin A."/>
            <person name="Moawad H."/>
            <person name="Abd El-Rahim W.M."/>
            <person name="Sadowsky M.J."/>
        </authorList>
    </citation>
    <scope>NUCLEOTIDE SEQUENCE [LARGE SCALE GENOMIC DNA]</scope>
    <source>
        <strain evidence="1 2">Ar51</strain>
    </source>
</reference>
<dbReference type="EMBL" id="CP013747">
    <property type="protein sequence ID" value="ALV40797.1"/>
    <property type="molecule type" value="Genomic_DNA"/>
</dbReference>
<protein>
    <submittedName>
        <fullName evidence="1">Uncharacterized protein</fullName>
    </submittedName>
</protein>
<organism evidence="1">
    <name type="scientific">Pseudarthrobacter sulfonivorans</name>
    <dbReference type="NCBI Taxonomy" id="121292"/>
    <lineage>
        <taxon>Bacteria</taxon>
        <taxon>Bacillati</taxon>
        <taxon>Actinomycetota</taxon>
        <taxon>Actinomycetes</taxon>
        <taxon>Micrococcales</taxon>
        <taxon>Micrococcaceae</taxon>
        <taxon>Pseudarthrobacter</taxon>
    </lineage>
</organism>
<dbReference type="RefSeq" id="WP_058929965.1">
    <property type="nucleotide sequence ID" value="NZ_CP013747.1"/>
</dbReference>
<name>A0A0U3Q967_9MICC</name>
<accession>A0A0U3Q967</accession>
<dbReference type="STRING" id="121292.AU252_06140"/>
<evidence type="ECO:0000313" key="1">
    <source>
        <dbReference type="EMBL" id="ALV40797.1"/>
    </source>
</evidence>
<sequence length="248" mass="25889">MPIPAKAFQRWLHGIAPNTSTSDICRVSGIKRTTLAQQLVRGKVAETTVVSISRAYNVNPVSALAAFDAYSQLTDTRPPSRSELVSQISTPDLLRAVLARSAADPGGVPAAAAPAGSSVLEPAPHATSVKNWVEAIDDGELRHRVSAATGIAPQNYSAQLSANRLAPELAVATSLAAGVAPASGLVATGLVTEAEAGWPPGARQAALDSLSDGELTTLAGDRLQTLGRALRRQEHDHEKTEKIWENLG</sequence>
<dbReference type="Proteomes" id="UP000065151">
    <property type="component" value="Chromosome"/>
</dbReference>
<proteinExistence type="predicted"/>
<dbReference type="KEGG" id="psul:AU252_06140"/>